<reference evidence="1 2" key="1">
    <citation type="submission" date="2023-01" db="EMBL/GenBank/DDBJ databases">
        <title>Analysis of 21 Apiospora genomes using comparative genomics revels a genus with tremendous synthesis potential of carbohydrate active enzymes and secondary metabolites.</title>
        <authorList>
            <person name="Sorensen T."/>
        </authorList>
    </citation>
    <scope>NUCLEOTIDE SEQUENCE [LARGE SCALE GENOMIC DNA]</scope>
    <source>
        <strain evidence="1 2">CBS 24483</strain>
    </source>
</reference>
<protein>
    <submittedName>
        <fullName evidence="1">Uncharacterized protein</fullName>
    </submittedName>
</protein>
<dbReference type="RefSeq" id="XP_066699036.1">
    <property type="nucleotide sequence ID" value="XM_066842924.1"/>
</dbReference>
<dbReference type="Proteomes" id="UP001391051">
    <property type="component" value="Unassembled WGS sequence"/>
</dbReference>
<name>A0ABR1QAI9_9PEZI</name>
<sequence length="359" mass="40363">MPSNQTPQAFGRVRLVFLETNESFLAATVWVSVDGQRAELPIGKVDGVNAGAVFISRWEMTGVFLTIEKVDNLTSIGSMSGLLTTIPEFVPFQWYSEKPSQIYVDASLKDEFCTDLEDALQDRIASKFRLHKPVDDRISIDGPRSLDYYPGTAWCLDTGGKNSKEIAINSADSLAHLFRYTKLYELRDQTSMDKREFTARLSLAYSCDDPIIDGQKFKYTFKNDSDIELYFAVLNLSPGFSIEQIFPSKDESEEVAPHTPRSFEIGVPIPDELHRGKASCELPYREIIRTVVTRDKSLSLKSIELPEIWDATALQCEPQPGPARGDGQKRTRVVSDFAFWIEDIVMYTSPEPEESQAAG</sequence>
<evidence type="ECO:0000313" key="2">
    <source>
        <dbReference type="Proteomes" id="UP001391051"/>
    </source>
</evidence>
<accession>A0ABR1QAI9</accession>
<keyword evidence="2" id="KW-1185">Reference proteome</keyword>
<dbReference type="EMBL" id="JAQQWE010000005">
    <property type="protein sequence ID" value="KAK7950974.1"/>
    <property type="molecule type" value="Genomic_DNA"/>
</dbReference>
<proteinExistence type="predicted"/>
<gene>
    <name evidence="1" type="ORF">PG986_006702</name>
</gene>
<organism evidence="1 2">
    <name type="scientific">Apiospora aurea</name>
    <dbReference type="NCBI Taxonomy" id="335848"/>
    <lineage>
        <taxon>Eukaryota</taxon>
        <taxon>Fungi</taxon>
        <taxon>Dikarya</taxon>
        <taxon>Ascomycota</taxon>
        <taxon>Pezizomycotina</taxon>
        <taxon>Sordariomycetes</taxon>
        <taxon>Xylariomycetidae</taxon>
        <taxon>Amphisphaeriales</taxon>
        <taxon>Apiosporaceae</taxon>
        <taxon>Apiospora</taxon>
    </lineage>
</organism>
<evidence type="ECO:0000313" key="1">
    <source>
        <dbReference type="EMBL" id="KAK7950974.1"/>
    </source>
</evidence>
<comment type="caution">
    <text evidence="1">The sequence shown here is derived from an EMBL/GenBank/DDBJ whole genome shotgun (WGS) entry which is preliminary data.</text>
</comment>
<dbReference type="GeneID" id="92075986"/>